<dbReference type="PROSITE" id="PS50294">
    <property type="entry name" value="WD_REPEATS_REGION"/>
    <property type="match status" value="2"/>
</dbReference>
<proteinExistence type="predicted"/>
<dbReference type="PROSITE" id="PS50082">
    <property type="entry name" value="WD_REPEATS_2"/>
    <property type="match status" value="4"/>
</dbReference>
<dbReference type="SMART" id="SM00320">
    <property type="entry name" value="WD40"/>
    <property type="match status" value="7"/>
</dbReference>
<dbReference type="PANTHER" id="PTHR22847">
    <property type="entry name" value="WD40 REPEAT PROTEIN"/>
    <property type="match status" value="1"/>
</dbReference>
<evidence type="ECO:0000256" key="3">
    <source>
        <dbReference type="PROSITE-ProRule" id="PRU00221"/>
    </source>
</evidence>
<feature type="region of interest" description="Disordered" evidence="4">
    <location>
        <begin position="314"/>
        <end position="344"/>
    </location>
</feature>
<accession>A0A7S1DJ60</accession>
<protein>
    <recommendedName>
        <fullName evidence="6">Anaphase-promoting complex subunit 4 WD40 domain-containing protein</fullName>
    </recommendedName>
</protein>
<dbReference type="CDD" id="cd00200">
    <property type="entry name" value="WD40"/>
    <property type="match status" value="1"/>
</dbReference>
<feature type="repeat" description="WD" evidence="3">
    <location>
        <begin position="264"/>
        <end position="300"/>
    </location>
</feature>
<evidence type="ECO:0000256" key="2">
    <source>
        <dbReference type="ARBA" id="ARBA00022737"/>
    </source>
</evidence>
<evidence type="ECO:0000313" key="5">
    <source>
        <dbReference type="EMBL" id="CAD8948415.1"/>
    </source>
</evidence>
<dbReference type="Pfam" id="PF00400">
    <property type="entry name" value="WD40"/>
    <property type="match status" value="6"/>
</dbReference>
<keyword evidence="2" id="KW-0677">Repeat</keyword>
<feature type="repeat" description="WD" evidence="3">
    <location>
        <begin position="96"/>
        <end position="137"/>
    </location>
</feature>
<dbReference type="EMBL" id="HBFX01004729">
    <property type="protein sequence ID" value="CAD8948415.1"/>
    <property type="molecule type" value="Transcribed_RNA"/>
</dbReference>
<name>A0A7S1DJ60_HEMAN</name>
<dbReference type="PANTHER" id="PTHR22847:SF637">
    <property type="entry name" value="WD REPEAT DOMAIN 5B"/>
    <property type="match status" value="1"/>
</dbReference>
<dbReference type="InterPro" id="IPR036322">
    <property type="entry name" value="WD40_repeat_dom_sf"/>
</dbReference>
<evidence type="ECO:0000256" key="4">
    <source>
        <dbReference type="SAM" id="MobiDB-lite"/>
    </source>
</evidence>
<dbReference type="SUPFAM" id="SSF50978">
    <property type="entry name" value="WD40 repeat-like"/>
    <property type="match status" value="1"/>
</dbReference>
<dbReference type="Gene3D" id="2.130.10.10">
    <property type="entry name" value="YVTN repeat-like/Quinoprotein amine dehydrogenase"/>
    <property type="match status" value="3"/>
</dbReference>
<sequence>MPIKVIRDPKKKIQSHNNWVKSVAYSPDGQFLATASTDKTVKCFEDGKELFKVQHPDWVWHVCFSYTARRKRIATACLDGIVRILEATTGRVVKEITGHTGTVNCCAFAEEGETIVSVSYDHTAKIFNVGSGKLIHNIEYQCPVLSVAVSSTGTAFTGDTSGTIKEIDVKTGKVLGEWKAHRGHIEVLALSASGDFLASGGGDECVIVWRKESGKGWVEEQTMIHFDVVNSVAFSPDDSILGAASDNGAQLFEVGGEWEEQANIEYHQDQVNGLSFFANGPRLTVATASDDKSVCLWDLSPVSVALKVLKAKRAKEGKSSRVSDGGKKKGEVTVGDRTDMDGID</sequence>
<gene>
    <name evidence="5" type="ORF">HAND00432_LOCUS2933</name>
</gene>
<feature type="repeat" description="WD" evidence="3">
    <location>
        <begin position="13"/>
        <end position="45"/>
    </location>
</feature>
<dbReference type="InterPro" id="IPR019775">
    <property type="entry name" value="WD40_repeat_CS"/>
</dbReference>
<dbReference type="AlphaFoldDB" id="A0A7S1DJ60"/>
<evidence type="ECO:0000256" key="1">
    <source>
        <dbReference type="ARBA" id="ARBA00022574"/>
    </source>
</evidence>
<dbReference type="PROSITE" id="PS00678">
    <property type="entry name" value="WD_REPEATS_1"/>
    <property type="match status" value="1"/>
</dbReference>
<feature type="repeat" description="WD" evidence="3">
    <location>
        <begin position="178"/>
        <end position="209"/>
    </location>
</feature>
<keyword evidence="1 3" id="KW-0853">WD repeat</keyword>
<organism evidence="5">
    <name type="scientific">Hemiselmis andersenii</name>
    <name type="common">Cryptophyte alga</name>
    <dbReference type="NCBI Taxonomy" id="464988"/>
    <lineage>
        <taxon>Eukaryota</taxon>
        <taxon>Cryptophyceae</taxon>
        <taxon>Cryptomonadales</taxon>
        <taxon>Hemiselmidaceae</taxon>
        <taxon>Hemiselmis</taxon>
    </lineage>
</organism>
<evidence type="ECO:0008006" key="6">
    <source>
        <dbReference type="Google" id="ProtNLM"/>
    </source>
</evidence>
<dbReference type="GO" id="GO:1990234">
    <property type="term" value="C:transferase complex"/>
    <property type="evidence" value="ECO:0007669"/>
    <property type="project" value="UniProtKB-ARBA"/>
</dbReference>
<dbReference type="InterPro" id="IPR015943">
    <property type="entry name" value="WD40/YVTN_repeat-like_dom_sf"/>
</dbReference>
<reference evidence="5" key="1">
    <citation type="submission" date="2021-01" db="EMBL/GenBank/DDBJ databases">
        <authorList>
            <person name="Corre E."/>
            <person name="Pelletier E."/>
            <person name="Niang G."/>
            <person name="Scheremetjew M."/>
            <person name="Finn R."/>
            <person name="Kale V."/>
            <person name="Holt S."/>
            <person name="Cochrane G."/>
            <person name="Meng A."/>
            <person name="Brown T."/>
            <person name="Cohen L."/>
        </authorList>
    </citation>
    <scope>NUCLEOTIDE SEQUENCE</scope>
    <source>
        <strain evidence="5">CCMP644</strain>
    </source>
</reference>
<dbReference type="InterPro" id="IPR001680">
    <property type="entry name" value="WD40_rpt"/>
</dbReference>